<dbReference type="InterPro" id="IPR059026">
    <property type="entry name" value="LpqB_N"/>
</dbReference>
<reference evidence="4 5" key="1">
    <citation type="submission" date="2019-01" db="EMBL/GenBank/DDBJ databases">
        <title>Novel species of Nocardioides.</title>
        <authorList>
            <person name="Liu Q."/>
            <person name="Xin Y.-H."/>
        </authorList>
    </citation>
    <scope>NUCLEOTIDE SEQUENCE [LARGE SCALE GENOMIC DNA]</scope>
    <source>
        <strain evidence="4 5">HLT3-15</strain>
    </source>
</reference>
<dbReference type="RefSeq" id="WP_129474843.1">
    <property type="nucleotide sequence ID" value="NZ_SDWS01000003.1"/>
</dbReference>
<dbReference type="Pfam" id="PF10647">
    <property type="entry name" value="Gmad1"/>
    <property type="match status" value="1"/>
</dbReference>
<dbReference type="InterPro" id="IPR018910">
    <property type="entry name" value="LpqB_C"/>
</dbReference>
<dbReference type="Proteomes" id="UP000291838">
    <property type="component" value="Unassembled WGS sequence"/>
</dbReference>
<sequence length="577" mass="61440">MIHHLTKVFLVIAGCALLAGCVSMPTDGPVVEPQVTSATDDVPGISFDPPPPRAGESAPEVVEGFLEAMRATPISLTVAREFLTAEAADAWDPEQQIITYAEPGTASGEESVRLVLSDINVYDNRGAWQRAQAQRLLETGLVQEDGEWRIDSVPDALIVPESWFDDWYELASLYYFDPTSEVLVAEPVFVPRGDQSASSLVTGLVTQLPEELQDVVRTDFPAGTRDGLSVPVVGGVAVVALSGDPAAIDEETGRRMLAQLAWTLRQDPQVRAVQLNVGGGAITLPEGSAQGYLDAGDPFDPDGERPVPDLYALQDGRVVSGELDAFVDTLGPLGEEGYDLRSIGVTISGSHVAAVSASGTEVFVAPTQAPEGEVSNPVTGAVDLAQPHWDYRDRMWVLDRGAGRARVTVVVDGVATEQRVPGISGRTVTELLVSRDGSRLVAVVRGRKADRVVSTRIRHDMAGGILGFTPPQVVPLPEEGSPRIRDIGWRTPTSISVLRTFTDDLSLVRTFSVDGSPGEIVVNGLTRLRGRVRTLVSAPVDGSEVLALGRGTVASLTRPDRIVPTLPEGLSALTYVG</sequence>
<dbReference type="OrthoDB" id="3226781at2"/>
<evidence type="ECO:0000256" key="1">
    <source>
        <dbReference type="SAM" id="MobiDB-lite"/>
    </source>
</evidence>
<feature type="domain" description="GerMN" evidence="3">
    <location>
        <begin position="197"/>
        <end position="286"/>
    </location>
</feature>
<dbReference type="Pfam" id="PF10646">
    <property type="entry name" value="Germane"/>
    <property type="match status" value="1"/>
</dbReference>
<keyword evidence="5" id="KW-1185">Reference proteome</keyword>
<dbReference type="InterPro" id="IPR019606">
    <property type="entry name" value="GerMN"/>
</dbReference>
<gene>
    <name evidence="4" type="ORF">EUA06_09250</name>
</gene>
<proteinExistence type="predicted"/>
<feature type="signal peptide" evidence="2">
    <location>
        <begin position="1"/>
        <end position="19"/>
    </location>
</feature>
<feature type="chain" id="PRO_5038383047" description="GerMN domain-containing protein" evidence="2">
    <location>
        <begin position="20"/>
        <end position="577"/>
    </location>
</feature>
<dbReference type="Pfam" id="PF25976">
    <property type="entry name" value="LpqB_N"/>
    <property type="match status" value="1"/>
</dbReference>
<comment type="caution">
    <text evidence="4">The sequence shown here is derived from an EMBL/GenBank/DDBJ whole genome shotgun (WGS) entry which is preliminary data.</text>
</comment>
<dbReference type="SMART" id="SM00909">
    <property type="entry name" value="Germane"/>
    <property type="match status" value="1"/>
</dbReference>
<organism evidence="4 5">
    <name type="scientific">Nocardioides glacieisoli</name>
    <dbReference type="NCBI Taxonomy" id="1168730"/>
    <lineage>
        <taxon>Bacteria</taxon>
        <taxon>Bacillati</taxon>
        <taxon>Actinomycetota</taxon>
        <taxon>Actinomycetes</taxon>
        <taxon>Propionibacteriales</taxon>
        <taxon>Nocardioidaceae</taxon>
        <taxon>Nocardioides</taxon>
    </lineage>
</organism>
<dbReference type="EMBL" id="SDWS01000003">
    <property type="protein sequence ID" value="RYB91497.1"/>
    <property type="molecule type" value="Genomic_DNA"/>
</dbReference>
<evidence type="ECO:0000313" key="4">
    <source>
        <dbReference type="EMBL" id="RYB91497.1"/>
    </source>
</evidence>
<accession>A0A4Q2RRF5</accession>
<feature type="region of interest" description="Disordered" evidence="1">
    <location>
        <begin position="37"/>
        <end position="57"/>
    </location>
</feature>
<protein>
    <recommendedName>
        <fullName evidence="3">GerMN domain-containing protein</fullName>
    </recommendedName>
</protein>
<evidence type="ECO:0000313" key="5">
    <source>
        <dbReference type="Proteomes" id="UP000291838"/>
    </source>
</evidence>
<name>A0A4Q2RRF5_9ACTN</name>
<dbReference type="AlphaFoldDB" id="A0A4Q2RRF5"/>
<keyword evidence="2" id="KW-0732">Signal</keyword>
<evidence type="ECO:0000256" key="2">
    <source>
        <dbReference type="SAM" id="SignalP"/>
    </source>
</evidence>
<evidence type="ECO:0000259" key="3">
    <source>
        <dbReference type="SMART" id="SM00909"/>
    </source>
</evidence>
<dbReference type="PROSITE" id="PS51257">
    <property type="entry name" value="PROKAR_LIPOPROTEIN"/>
    <property type="match status" value="1"/>
</dbReference>